<keyword evidence="2" id="KW-1185">Reference proteome</keyword>
<dbReference type="EMBL" id="JBHRVD010000001">
    <property type="protein sequence ID" value="MFC3324811.1"/>
    <property type="molecule type" value="Genomic_DNA"/>
</dbReference>
<reference evidence="2" key="1">
    <citation type="journal article" date="2019" name="Int. J. Syst. Evol. Microbiol.">
        <title>The Global Catalogue of Microorganisms (GCM) 10K type strain sequencing project: providing services to taxonomists for standard genome sequencing and annotation.</title>
        <authorList>
            <consortium name="The Broad Institute Genomics Platform"/>
            <consortium name="The Broad Institute Genome Sequencing Center for Infectious Disease"/>
            <person name="Wu L."/>
            <person name="Ma J."/>
        </authorList>
    </citation>
    <scope>NUCLEOTIDE SEQUENCE [LARGE SCALE GENOMIC DNA]</scope>
    <source>
        <strain evidence="2">ICMP 19515</strain>
    </source>
</reference>
<name>A0ABV7MSB3_9HYPH</name>
<comment type="caution">
    <text evidence="1">The sequence shown here is derived from an EMBL/GenBank/DDBJ whole genome shotgun (WGS) entry which is preliminary data.</text>
</comment>
<evidence type="ECO:0000313" key="2">
    <source>
        <dbReference type="Proteomes" id="UP001595648"/>
    </source>
</evidence>
<proteinExistence type="predicted"/>
<dbReference type="RefSeq" id="WP_378981967.1">
    <property type="nucleotide sequence ID" value="NZ_JBHRVD010000001.1"/>
</dbReference>
<accession>A0ABV7MSB3</accession>
<evidence type="ECO:0000313" key="1">
    <source>
        <dbReference type="EMBL" id="MFC3324811.1"/>
    </source>
</evidence>
<gene>
    <name evidence="1" type="ORF">ACFOJ9_24030</name>
</gene>
<protein>
    <submittedName>
        <fullName evidence="1">Uncharacterized protein</fullName>
    </submittedName>
</protein>
<sequence length="68" mass="7524">MVFMVLSPDPPLEDSVIYRKVFSRLGQPLGSASITAFSRSLVFYAKPAYMPSIDISADRSGPRDLRVC</sequence>
<organism evidence="1 2">
    <name type="scientific">Mesorhizobium cantuariense</name>
    <dbReference type="NCBI Taxonomy" id="1300275"/>
    <lineage>
        <taxon>Bacteria</taxon>
        <taxon>Pseudomonadati</taxon>
        <taxon>Pseudomonadota</taxon>
        <taxon>Alphaproteobacteria</taxon>
        <taxon>Hyphomicrobiales</taxon>
        <taxon>Phyllobacteriaceae</taxon>
        <taxon>Mesorhizobium</taxon>
    </lineage>
</organism>
<dbReference type="Proteomes" id="UP001595648">
    <property type="component" value="Unassembled WGS sequence"/>
</dbReference>